<keyword evidence="3" id="KW-0328">Glycosyltransferase</keyword>
<proteinExistence type="predicted"/>
<feature type="coiled-coil region" evidence="1">
    <location>
        <begin position="514"/>
        <end position="604"/>
    </location>
</feature>
<gene>
    <name evidence="3" type="primary">GNT1</name>
    <name evidence="3" type="ORF">MPDQ_001226</name>
</gene>
<name>A0A507QN22_MONPU</name>
<dbReference type="AlphaFoldDB" id="A0A507QN22"/>
<keyword evidence="3" id="KW-0808">Transferase</keyword>
<evidence type="ECO:0000256" key="1">
    <source>
        <dbReference type="SAM" id="Coils"/>
    </source>
</evidence>
<keyword evidence="2" id="KW-0472">Membrane</keyword>
<reference evidence="3 4" key="1">
    <citation type="submission" date="2019-06" db="EMBL/GenBank/DDBJ databases">
        <title>Wine fermentation using esterase from Monascus purpureus.</title>
        <authorList>
            <person name="Geng C."/>
            <person name="Zhang Y."/>
        </authorList>
    </citation>
    <scope>NUCLEOTIDE SEQUENCE [LARGE SCALE GENOMIC DNA]</scope>
    <source>
        <strain evidence="3">HQ1</strain>
    </source>
</reference>
<accession>A0A507QN22</accession>
<dbReference type="InterPro" id="IPR029044">
    <property type="entry name" value="Nucleotide-diphossugar_trans"/>
</dbReference>
<sequence>MAVKKITVLPYHRRGSVSSEDDFFDIAEEPCLAMVKRQLRRFRTWVMLALFSLLIFLHHRHSSTSPALSPIQYDRIDWSRFAYSQYATSTAYLCNAVMVLDSLQRVGSRAERVLFYPDGWGVGSKESTDRDSQLLALARDKYNALLVAVDDKVIRGGIGADQSWNTSIAKFLAFGQTQYDRVIHLDSDSVVLGNMDELFFLPAAKVAMARAYDMLPESKELASHLIVVEPSHKDYSALMDAAKSAMSEETNPDNSTRRYDMELLNRRYADSALVLPHRLYGLVTGEFRSTDHKSFLGAEDEAWDPDKALAEAKFVHFSDWPLPKPWIMWPRSLLAEMIPKCNNKPGVCRDRDIWKGLYEDFRKKRKCGRTSANSSVIQLLNGGESPIMLVNKSSSTTSKPCTKAKDLGYLICGRAIFNGRQYELPEKQTASLTLPAYREIPDAIRVVNCGCFANDGRQPSPTMTLPAFLKRVVNNRKLDKEDCGALMKILHLRLKRIVFFLETEDGDIKLNTKIKQARKDAKKACKESAKTEKKSRKAKRRVEKIESKAFVVDRMLSDAKKKTDAAIAEIEEAKDTHRRAVRWAASVGQRSKEAKAEAQQVREQASLVYSEVEYCDHIV</sequence>
<dbReference type="PANTHER" id="PTHR11183">
    <property type="entry name" value="GLYCOGENIN SUBFAMILY MEMBER"/>
    <property type="match status" value="1"/>
</dbReference>
<keyword evidence="2" id="KW-1133">Transmembrane helix</keyword>
<organism evidence="3 4">
    <name type="scientific">Monascus purpureus</name>
    <name type="common">Red mold</name>
    <name type="synonym">Monascus anka</name>
    <dbReference type="NCBI Taxonomy" id="5098"/>
    <lineage>
        <taxon>Eukaryota</taxon>
        <taxon>Fungi</taxon>
        <taxon>Dikarya</taxon>
        <taxon>Ascomycota</taxon>
        <taxon>Pezizomycotina</taxon>
        <taxon>Eurotiomycetes</taxon>
        <taxon>Eurotiomycetidae</taxon>
        <taxon>Eurotiales</taxon>
        <taxon>Aspergillaceae</taxon>
        <taxon>Monascus</taxon>
    </lineage>
</organism>
<dbReference type="GO" id="GO:0016757">
    <property type="term" value="F:glycosyltransferase activity"/>
    <property type="evidence" value="ECO:0007669"/>
    <property type="project" value="UniProtKB-KW"/>
</dbReference>
<dbReference type="EMBL" id="VIFY01000130">
    <property type="protein sequence ID" value="TQB69908.1"/>
    <property type="molecule type" value="Genomic_DNA"/>
</dbReference>
<feature type="transmembrane region" description="Helical" evidence="2">
    <location>
        <begin position="42"/>
        <end position="59"/>
    </location>
</feature>
<protein>
    <submittedName>
        <fullName evidence="3">N-acetylglucosaminyltransferase</fullName>
    </submittedName>
</protein>
<dbReference type="Proteomes" id="UP000319663">
    <property type="component" value="Unassembled WGS sequence"/>
</dbReference>
<dbReference type="InterPro" id="IPR050587">
    <property type="entry name" value="GNT1/Glycosyltrans_8"/>
</dbReference>
<comment type="caution">
    <text evidence="3">The sequence shown here is derived from an EMBL/GenBank/DDBJ whole genome shotgun (WGS) entry which is preliminary data.</text>
</comment>
<evidence type="ECO:0000313" key="4">
    <source>
        <dbReference type="Proteomes" id="UP000319663"/>
    </source>
</evidence>
<evidence type="ECO:0000256" key="2">
    <source>
        <dbReference type="SAM" id="Phobius"/>
    </source>
</evidence>
<dbReference type="STRING" id="5098.A0A507QN22"/>
<keyword evidence="4" id="KW-1185">Reference proteome</keyword>
<keyword evidence="2" id="KW-0812">Transmembrane</keyword>
<keyword evidence="1" id="KW-0175">Coiled coil</keyword>
<dbReference type="SUPFAM" id="SSF53448">
    <property type="entry name" value="Nucleotide-diphospho-sugar transferases"/>
    <property type="match status" value="1"/>
</dbReference>
<evidence type="ECO:0000313" key="3">
    <source>
        <dbReference type="EMBL" id="TQB69908.1"/>
    </source>
</evidence>
<dbReference type="Gene3D" id="3.90.550.10">
    <property type="entry name" value="Spore Coat Polysaccharide Biosynthesis Protein SpsA, Chain A"/>
    <property type="match status" value="1"/>
</dbReference>